<proteinExistence type="predicted"/>
<feature type="non-terminal residue" evidence="1">
    <location>
        <position position="1"/>
    </location>
</feature>
<name>A0ACC0UKZ0_9AGAM</name>
<comment type="caution">
    <text evidence="1">The sequence shown here is derived from an EMBL/GenBank/DDBJ whole genome shotgun (WGS) entry which is preliminary data.</text>
</comment>
<evidence type="ECO:0000313" key="2">
    <source>
        <dbReference type="Proteomes" id="UP001207468"/>
    </source>
</evidence>
<organism evidence="1 2">
    <name type="scientific">Russula earlei</name>
    <dbReference type="NCBI Taxonomy" id="71964"/>
    <lineage>
        <taxon>Eukaryota</taxon>
        <taxon>Fungi</taxon>
        <taxon>Dikarya</taxon>
        <taxon>Basidiomycota</taxon>
        <taxon>Agaricomycotina</taxon>
        <taxon>Agaricomycetes</taxon>
        <taxon>Russulales</taxon>
        <taxon>Russulaceae</taxon>
        <taxon>Russula</taxon>
    </lineage>
</organism>
<dbReference type="Proteomes" id="UP001207468">
    <property type="component" value="Unassembled WGS sequence"/>
</dbReference>
<dbReference type="EMBL" id="JAGFNK010000021">
    <property type="protein sequence ID" value="KAI9511487.1"/>
    <property type="molecule type" value="Genomic_DNA"/>
</dbReference>
<protein>
    <submittedName>
        <fullName evidence="1">Uncharacterized protein</fullName>
    </submittedName>
</protein>
<keyword evidence="2" id="KW-1185">Reference proteome</keyword>
<sequence length="137" mass="14823">FTPESTHECPDCGGDIQVGTGGQKNLDIHCTSEPCHAERGQQKSCTWPKPKPEAKLNWSLHSFFKAKATSNPPLVSVPAPIHAPKVGAEQNTDADNNLRLLEVMPRSNFTMDKAGACMIASKLLSQLCIAIEQIPSD</sequence>
<feature type="non-terminal residue" evidence="1">
    <location>
        <position position="137"/>
    </location>
</feature>
<reference evidence="1" key="1">
    <citation type="submission" date="2021-03" db="EMBL/GenBank/DDBJ databases">
        <title>Evolutionary priming and transition to the ectomycorrhizal habit in an iconic lineage of mushroom-forming fungi: is preadaptation a requirement?</title>
        <authorList>
            <consortium name="DOE Joint Genome Institute"/>
            <person name="Looney B.P."/>
            <person name="Miyauchi S."/>
            <person name="Morin E."/>
            <person name="Drula E."/>
            <person name="Courty P.E."/>
            <person name="Chicoki N."/>
            <person name="Fauchery L."/>
            <person name="Kohler A."/>
            <person name="Kuo A."/>
            <person name="LaButti K."/>
            <person name="Pangilinan J."/>
            <person name="Lipzen A."/>
            <person name="Riley R."/>
            <person name="Andreopoulos W."/>
            <person name="He G."/>
            <person name="Johnson J."/>
            <person name="Barry K.W."/>
            <person name="Grigoriev I.V."/>
            <person name="Nagy L."/>
            <person name="Hibbett D."/>
            <person name="Henrissat B."/>
            <person name="Matheny P.B."/>
            <person name="Labbe J."/>
            <person name="Martin A.F."/>
        </authorList>
    </citation>
    <scope>NUCLEOTIDE SEQUENCE</scope>
    <source>
        <strain evidence="1">BPL698</strain>
    </source>
</reference>
<accession>A0ACC0UKZ0</accession>
<gene>
    <name evidence="1" type="ORF">F5148DRAFT_968127</name>
</gene>
<evidence type="ECO:0000313" key="1">
    <source>
        <dbReference type="EMBL" id="KAI9511487.1"/>
    </source>
</evidence>